<organism evidence="1 2">
    <name type="scientific">Coptotermes formosanus</name>
    <name type="common">Formosan subterranean termite</name>
    <dbReference type="NCBI Taxonomy" id="36987"/>
    <lineage>
        <taxon>Eukaryota</taxon>
        <taxon>Metazoa</taxon>
        <taxon>Ecdysozoa</taxon>
        <taxon>Arthropoda</taxon>
        <taxon>Hexapoda</taxon>
        <taxon>Insecta</taxon>
        <taxon>Pterygota</taxon>
        <taxon>Neoptera</taxon>
        <taxon>Polyneoptera</taxon>
        <taxon>Dictyoptera</taxon>
        <taxon>Blattodea</taxon>
        <taxon>Blattoidea</taxon>
        <taxon>Termitoidae</taxon>
        <taxon>Rhinotermitidae</taxon>
        <taxon>Coptotermes</taxon>
    </lineage>
</organism>
<protein>
    <submittedName>
        <fullName evidence="1">Uncharacterized protein</fullName>
    </submittedName>
</protein>
<gene>
    <name evidence="1" type="ORF">Cfor_07093</name>
</gene>
<proteinExistence type="predicted"/>
<dbReference type="InterPro" id="IPR036397">
    <property type="entry name" value="RNaseH_sf"/>
</dbReference>
<name>A0A6L2PUI4_COPFO</name>
<comment type="caution">
    <text evidence="1">The sequence shown here is derived from an EMBL/GenBank/DDBJ whole genome shotgun (WGS) entry which is preliminary data.</text>
</comment>
<evidence type="ECO:0000313" key="2">
    <source>
        <dbReference type="Proteomes" id="UP000502823"/>
    </source>
</evidence>
<dbReference type="GO" id="GO:0003676">
    <property type="term" value="F:nucleic acid binding"/>
    <property type="evidence" value="ECO:0007669"/>
    <property type="project" value="InterPro"/>
</dbReference>
<dbReference type="AlphaFoldDB" id="A0A6L2PUI4"/>
<accession>A0A6L2PUI4</accession>
<keyword evidence="2" id="KW-1185">Reference proteome</keyword>
<reference evidence="2" key="1">
    <citation type="submission" date="2020-01" db="EMBL/GenBank/DDBJ databases">
        <title>Draft genome sequence of the Termite Coptotermes fromosanus.</title>
        <authorList>
            <person name="Itakura S."/>
            <person name="Yosikawa Y."/>
            <person name="Umezawa K."/>
        </authorList>
    </citation>
    <scope>NUCLEOTIDE SEQUENCE [LARGE SCALE GENOMIC DNA]</scope>
</reference>
<dbReference type="Gene3D" id="3.30.420.10">
    <property type="entry name" value="Ribonuclease H-like superfamily/Ribonuclease H"/>
    <property type="match status" value="1"/>
</dbReference>
<feature type="non-terminal residue" evidence="1">
    <location>
        <position position="1"/>
    </location>
</feature>
<dbReference type="InParanoid" id="A0A6L2PUI4"/>
<evidence type="ECO:0000313" key="1">
    <source>
        <dbReference type="EMBL" id="GFG34298.1"/>
    </source>
</evidence>
<dbReference type="Proteomes" id="UP000502823">
    <property type="component" value="Unassembled WGS sequence"/>
</dbReference>
<dbReference type="EMBL" id="BLKM01000476">
    <property type="protein sequence ID" value="GFG34298.1"/>
    <property type="molecule type" value="Genomic_DNA"/>
</dbReference>
<sequence>GQLPLRQCLHPETCSKNLDLPNYYAYFHDLRKEFRAFYSMPEEPQSIRDMVACILCLTWRDSEPSHYTFALCAVSQSVITQPADQRVGSGY</sequence>
<dbReference type="OrthoDB" id="431068at2759"/>